<keyword evidence="5" id="KW-0805">Transcription regulation</keyword>
<evidence type="ECO:0000256" key="3">
    <source>
        <dbReference type="ARBA" id="ARBA00022679"/>
    </source>
</evidence>
<dbReference type="Pfam" id="PF00309">
    <property type="entry name" value="Sigma54_AID"/>
    <property type="match status" value="1"/>
</dbReference>
<evidence type="ECO:0000256" key="10">
    <source>
        <dbReference type="SAM" id="MobiDB-lite"/>
    </source>
</evidence>
<reference evidence="13 14" key="1">
    <citation type="submission" date="2020-08" db="EMBL/GenBank/DDBJ databases">
        <title>Genomic Encyclopedia of Type Strains, Phase IV (KMG-IV): sequencing the most valuable type-strain genomes for metagenomic binning, comparative biology and taxonomic classification.</title>
        <authorList>
            <person name="Goeker M."/>
        </authorList>
    </citation>
    <scope>NUCLEOTIDE SEQUENCE [LARGE SCALE GENOMIC DNA]</scope>
    <source>
        <strain evidence="13 14">DSM 22071</strain>
    </source>
</reference>
<feature type="region of interest" description="Disordered" evidence="10">
    <location>
        <begin position="88"/>
        <end position="107"/>
    </location>
</feature>
<gene>
    <name evidence="13" type="ORF">HNR37_000304</name>
</gene>
<evidence type="ECO:0000256" key="8">
    <source>
        <dbReference type="ARBA" id="ARBA00023163"/>
    </source>
</evidence>
<dbReference type="GO" id="GO:0006352">
    <property type="term" value="P:DNA-templated transcription initiation"/>
    <property type="evidence" value="ECO:0007669"/>
    <property type="project" value="InterPro"/>
</dbReference>
<dbReference type="InterPro" id="IPR000394">
    <property type="entry name" value="RNA_pol_sigma_54"/>
</dbReference>
<organism evidence="13 14">
    <name type="scientific">Desulfurispira natronophila</name>
    <dbReference type="NCBI Taxonomy" id="682562"/>
    <lineage>
        <taxon>Bacteria</taxon>
        <taxon>Pseudomonadati</taxon>
        <taxon>Chrysiogenota</taxon>
        <taxon>Chrysiogenia</taxon>
        <taxon>Chrysiogenales</taxon>
        <taxon>Chrysiogenaceae</taxon>
        <taxon>Desulfurispira</taxon>
    </lineage>
</organism>
<dbReference type="Gene3D" id="1.10.10.60">
    <property type="entry name" value="Homeodomain-like"/>
    <property type="match status" value="1"/>
</dbReference>
<keyword evidence="14" id="KW-1185">Reference proteome</keyword>
<keyword evidence="9" id="KW-0175">Coiled coil</keyword>
<keyword evidence="6" id="KW-0731">Sigma factor</keyword>
<comment type="similarity">
    <text evidence="1">Belongs to the sigma-54 factor family.</text>
</comment>
<dbReference type="PROSITE" id="PS50044">
    <property type="entry name" value="SIGMA54_3"/>
    <property type="match status" value="1"/>
</dbReference>
<dbReference type="PIRSF" id="PIRSF000774">
    <property type="entry name" value="RpoN"/>
    <property type="match status" value="1"/>
</dbReference>
<name>A0A7W8DG13_9BACT</name>
<feature type="coiled-coil region" evidence="9">
    <location>
        <begin position="27"/>
        <end position="54"/>
    </location>
</feature>
<dbReference type="GO" id="GO:0016779">
    <property type="term" value="F:nucleotidyltransferase activity"/>
    <property type="evidence" value="ECO:0007669"/>
    <property type="project" value="UniProtKB-KW"/>
</dbReference>
<dbReference type="Pfam" id="PF04963">
    <property type="entry name" value="Sigma54_CBD"/>
    <property type="match status" value="1"/>
</dbReference>
<keyword evidence="8" id="KW-0804">Transcription</keyword>
<keyword evidence="7" id="KW-0238">DNA-binding</keyword>
<protein>
    <submittedName>
        <fullName evidence="13">RNA polymerase sigma-54 factor</fullName>
    </submittedName>
</protein>
<keyword evidence="3" id="KW-0808">Transferase</keyword>
<dbReference type="Gene3D" id="1.10.10.1330">
    <property type="entry name" value="RNA polymerase sigma-54 factor, core-binding domain"/>
    <property type="match status" value="1"/>
</dbReference>
<dbReference type="Proteomes" id="UP000528322">
    <property type="component" value="Unassembled WGS sequence"/>
</dbReference>
<dbReference type="GO" id="GO:0001216">
    <property type="term" value="F:DNA-binding transcription activator activity"/>
    <property type="evidence" value="ECO:0007669"/>
    <property type="project" value="InterPro"/>
</dbReference>
<dbReference type="GO" id="GO:0003677">
    <property type="term" value="F:DNA binding"/>
    <property type="evidence" value="ECO:0007669"/>
    <property type="project" value="UniProtKB-KW"/>
</dbReference>
<dbReference type="InterPro" id="IPR038709">
    <property type="entry name" value="RpoN_core-bd_sf"/>
</dbReference>
<evidence type="ECO:0000259" key="11">
    <source>
        <dbReference type="Pfam" id="PF04552"/>
    </source>
</evidence>
<evidence type="ECO:0000313" key="13">
    <source>
        <dbReference type="EMBL" id="MBB5021001.1"/>
    </source>
</evidence>
<sequence>MKATMNLGQTQTLQQSLVMTPALQQAIKLLQLSRLELEQQIENELLENPVLEAEDPVVEDGLEELSSPVSTIEQDRNDFENYLNSYGENLPTGSSYEVPEDDYEPPIRSRQSISTELMGQVREMDIPDKQIQAAFILINNLDADGYLRVPLEELASEHYPQDLLETVLTEVVQELDPPGLGSRNIQEYLLIQLEWMNHHDLNAPYQIVRGIIELFLEQMDKKGLKKIVRNLHCTEEEAIKAIDVIRSMEFSPAHGYFDYDDHNITIVPDVYYVRDNNGQYRVLTNDDSLPRLHVNQDYLRLAKSTPDKESYQYVEKKYQAAKWFVKSIEQRQKTILRVAQSILKFQHGFFQGGPMHLQGLNLSQVADDIGVHESTVSRVTTNKYAHTPWGIYELKFFFSSGIKGSSLSVDVLKQHLKELIEGEDSKKPLSDEKLVGILKAKGFEVARRTVAKYRADLGIPTASARKNRL</sequence>
<evidence type="ECO:0000256" key="9">
    <source>
        <dbReference type="SAM" id="Coils"/>
    </source>
</evidence>
<dbReference type="PRINTS" id="PR00045">
    <property type="entry name" value="SIGMA54FCT"/>
</dbReference>
<feature type="domain" description="RNA polymerase sigma factor 54 DNA-binding" evidence="11">
    <location>
        <begin position="312"/>
        <end position="466"/>
    </location>
</feature>
<keyword evidence="4" id="KW-0548">Nucleotidyltransferase</keyword>
<dbReference type="Pfam" id="PF04552">
    <property type="entry name" value="Sigma54_DBD"/>
    <property type="match status" value="1"/>
</dbReference>
<dbReference type="EMBL" id="JACHID010000001">
    <property type="protein sequence ID" value="MBB5021001.1"/>
    <property type="molecule type" value="Genomic_DNA"/>
</dbReference>
<dbReference type="InterPro" id="IPR007046">
    <property type="entry name" value="RNA_pol_sigma_54_core-bd"/>
</dbReference>
<dbReference type="AlphaFoldDB" id="A0A7W8DG13"/>
<evidence type="ECO:0000256" key="6">
    <source>
        <dbReference type="ARBA" id="ARBA00023082"/>
    </source>
</evidence>
<dbReference type="GO" id="GO:0016987">
    <property type="term" value="F:sigma factor activity"/>
    <property type="evidence" value="ECO:0007669"/>
    <property type="project" value="UniProtKB-KW"/>
</dbReference>
<dbReference type="PANTHER" id="PTHR32248:SF4">
    <property type="entry name" value="RNA POLYMERASE SIGMA-54 FACTOR"/>
    <property type="match status" value="1"/>
</dbReference>
<evidence type="ECO:0000256" key="7">
    <source>
        <dbReference type="ARBA" id="ARBA00023125"/>
    </source>
</evidence>
<proteinExistence type="inferred from homology"/>
<accession>A0A7W8DG13</accession>
<evidence type="ECO:0000313" key="14">
    <source>
        <dbReference type="Proteomes" id="UP000528322"/>
    </source>
</evidence>
<dbReference type="RefSeq" id="WP_183728804.1">
    <property type="nucleotide sequence ID" value="NZ_JACHID010000001.1"/>
</dbReference>
<keyword evidence="2" id="KW-0240">DNA-directed RNA polymerase</keyword>
<comment type="caution">
    <text evidence="13">The sequence shown here is derived from an EMBL/GenBank/DDBJ whole genome shotgun (WGS) entry which is preliminary data.</text>
</comment>
<evidence type="ECO:0000256" key="4">
    <source>
        <dbReference type="ARBA" id="ARBA00022695"/>
    </source>
</evidence>
<dbReference type="NCBIfam" id="TIGR02395">
    <property type="entry name" value="rpoN_sigma"/>
    <property type="match status" value="1"/>
</dbReference>
<dbReference type="InterPro" id="IPR007634">
    <property type="entry name" value="RNA_pol_sigma_54_DNA-bd"/>
</dbReference>
<dbReference type="PROSITE" id="PS00718">
    <property type="entry name" value="SIGMA54_2"/>
    <property type="match status" value="1"/>
</dbReference>
<dbReference type="GO" id="GO:0000428">
    <property type="term" value="C:DNA-directed RNA polymerase complex"/>
    <property type="evidence" value="ECO:0007669"/>
    <property type="project" value="UniProtKB-KW"/>
</dbReference>
<evidence type="ECO:0000259" key="12">
    <source>
        <dbReference type="Pfam" id="PF04963"/>
    </source>
</evidence>
<evidence type="ECO:0000256" key="5">
    <source>
        <dbReference type="ARBA" id="ARBA00023015"/>
    </source>
</evidence>
<dbReference type="PANTHER" id="PTHR32248">
    <property type="entry name" value="RNA POLYMERASE SIGMA-54 FACTOR"/>
    <property type="match status" value="1"/>
</dbReference>
<feature type="domain" description="RNA polymerase sigma factor 54 core-binding" evidence="12">
    <location>
        <begin position="103"/>
        <end position="298"/>
    </location>
</feature>
<evidence type="ECO:0000256" key="2">
    <source>
        <dbReference type="ARBA" id="ARBA00022478"/>
    </source>
</evidence>
<evidence type="ECO:0000256" key="1">
    <source>
        <dbReference type="ARBA" id="ARBA00008798"/>
    </source>
</evidence>